<reference evidence="1 2" key="1">
    <citation type="journal article" date="2015" name="Stand. Genomic Sci.">
        <title>Genomic Encyclopedia of Bacterial and Archaeal Type Strains, Phase III: the genomes of soil and plant-associated and newly described type strains.</title>
        <authorList>
            <person name="Whitman W.B."/>
            <person name="Woyke T."/>
            <person name="Klenk H.P."/>
            <person name="Zhou Y."/>
            <person name="Lilburn T.G."/>
            <person name="Beck B.J."/>
            <person name="De Vos P."/>
            <person name="Vandamme P."/>
            <person name="Eisen J.A."/>
            <person name="Garrity G."/>
            <person name="Hugenholtz P."/>
            <person name="Kyrpides N.C."/>
        </authorList>
    </citation>
    <scope>NUCLEOTIDE SEQUENCE [LARGE SCALE GENOMIC DNA]</scope>
    <source>
        <strain evidence="1 2">RF6</strain>
    </source>
</reference>
<dbReference type="EMBL" id="SHKI01000006">
    <property type="protein sequence ID" value="RZT62958.1"/>
    <property type="molecule type" value="Genomic_DNA"/>
</dbReference>
<proteinExistence type="predicted"/>
<keyword evidence="2" id="KW-1185">Reference proteome</keyword>
<dbReference type="Proteomes" id="UP000291832">
    <property type="component" value="Unassembled WGS sequence"/>
</dbReference>
<dbReference type="OrthoDB" id="9809622at2"/>
<dbReference type="AlphaFoldDB" id="A0A4Q7TTD7"/>
<dbReference type="Gene3D" id="3.40.50.2000">
    <property type="entry name" value="Glycogen Phosphorylase B"/>
    <property type="match status" value="1"/>
</dbReference>
<sequence>MNRNSLPAWVNRGIDRLADAPMSPLGRLAARRLGRPAPRGSVAATEFADAPTRVLIAPVNYSGQGTAWARALERADPTISARNMAIEVPGGFSFDADLLVPVGTYHNDADWQRRQFEAAASATHVLIEAEEPPFGRLLGRSVAAQAAALTARGVNVAYLAHGTDARLPSRHIAGNPLSYYADDAVYLPRAEALAARNIELVTASGRPAFVSTPDLLLDLPHAAWCPVVVDLDRWAAPGRAPRQAGAPLRVVHAPSVAAYKGTDLVLPVLERLQAEGLIEFRLIQGVPSAEMPAVFAGADVMLDQFRAGSYGVAACEAMAAGCLAVGQVSEQVRAAVRAASGLELPLVEADPETLERVLRGLAALTDLAPHAARGVDFVREVHDGRMAARALRAHWLDAPEGRPADRKDPVGAPSS</sequence>
<evidence type="ECO:0000313" key="2">
    <source>
        <dbReference type="Proteomes" id="UP000291832"/>
    </source>
</evidence>
<organism evidence="1 2">
    <name type="scientific">Leucobacter luti</name>
    <dbReference type="NCBI Taxonomy" id="340320"/>
    <lineage>
        <taxon>Bacteria</taxon>
        <taxon>Bacillati</taxon>
        <taxon>Actinomycetota</taxon>
        <taxon>Actinomycetes</taxon>
        <taxon>Micrococcales</taxon>
        <taxon>Microbacteriaceae</taxon>
        <taxon>Leucobacter</taxon>
    </lineage>
</organism>
<evidence type="ECO:0008006" key="3">
    <source>
        <dbReference type="Google" id="ProtNLM"/>
    </source>
</evidence>
<evidence type="ECO:0000313" key="1">
    <source>
        <dbReference type="EMBL" id="RZT62958.1"/>
    </source>
</evidence>
<gene>
    <name evidence="1" type="ORF">EV139_2667</name>
</gene>
<dbReference type="SUPFAM" id="SSF53756">
    <property type="entry name" value="UDP-Glycosyltransferase/glycogen phosphorylase"/>
    <property type="match status" value="1"/>
</dbReference>
<comment type="caution">
    <text evidence="1">The sequence shown here is derived from an EMBL/GenBank/DDBJ whole genome shotgun (WGS) entry which is preliminary data.</text>
</comment>
<accession>A0A4Q7TTD7</accession>
<dbReference type="RefSeq" id="WP_130454817.1">
    <property type="nucleotide sequence ID" value="NZ_QYAG01000002.1"/>
</dbReference>
<protein>
    <recommendedName>
        <fullName evidence="3">Glycosyltransferase involved in cell wall biosynthesis</fullName>
    </recommendedName>
</protein>
<name>A0A4Q7TTD7_9MICO</name>